<keyword evidence="5 8" id="KW-1133">Transmembrane helix</keyword>
<dbReference type="AlphaFoldDB" id="A0AAD9D1F3"/>
<proteinExistence type="inferred from homology"/>
<keyword evidence="3 8" id="KW-0812">Transmembrane</keyword>
<evidence type="ECO:0000256" key="9">
    <source>
        <dbReference type="SAM" id="SignalP"/>
    </source>
</evidence>
<gene>
    <name evidence="11" type="ORF">DB88DRAFT_489564</name>
</gene>
<protein>
    <recommendedName>
        <fullName evidence="10">T-cell immunomodulatory protein TIP C2 domain-containing protein</fullName>
    </recommendedName>
</protein>
<dbReference type="InterPro" id="IPR028994">
    <property type="entry name" value="Integrin_alpha_N"/>
</dbReference>
<dbReference type="Pfam" id="PF23122">
    <property type="entry name" value="C2_ITFG1"/>
    <property type="match status" value="1"/>
</dbReference>
<evidence type="ECO:0000256" key="2">
    <source>
        <dbReference type="ARBA" id="ARBA00006496"/>
    </source>
</evidence>
<dbReference type="Gene3D" id="2.130.10.130">
    <property type="entry name" value="Integrin alpha, N-terminal"/>
    <property type="match status" value="1"/>
</dbReference>
<dbReference type="EMBL" id="JAODAN010000005">
    <property type="protein sequence ID" value="KAK1924240.1"/>
    <property type="molecule type" value="Genomic_DNA"/>
</dbReference>
<dbReference type="PANTHER" id="PTHR13412">
    <property type="entry name" value="T-CELL IMMUNOMODULATORY PROTEIN HOMOLOG"/>
    <property type="match status" value="1"/>
</dbReference>
<evidence type="ECO:0000313" key="12">
    <source>
        <dbReference type="Proteomes" id="UP001182556"/>
    </source>
</evidence>
<feature type="chain" id="PRO_5042046378" description="T-cell immunomodulatory protein TIP C2 domain-containing protein" evidence="9">
    <location>
        <begin position="22"/>
        <end position="707"/>
    </location>
</feature>
<evidence type="ECO:0000256" key="8">
    <source>
        <dbReference type="SAM" id="Phobius"/>
    </source>
</evidence>
<evidence type="ECO:0000313" key="11">
    <source>
        <dbReference type="EMBL" id="KAK1924240.1"/>
    </source>
</evidence>
<keyword evidence="7" id="KW-0325">Glycoprotein</keyword>
<keyword evidence="4 9" id="KW-0732">Signal</keyword>
<dbReference type="InterPro" id="IPR057089">
    <property type="entry name" value="C2_TIP"/>
</dbReference>
<comment type="similarity">
    <text evidence="2">Belongs to the TIP family.</text>
</comment>
<comment type="caution">
    <text evidence="11">The sequence shown here is derived from an EMBL/GenBank/DDBJ whole genome shotgun (WGS) entry which is preliminary data.</text>
</comment>
<name>A0AAD9D1F3_PAPLA</name>
<evidence type="ECO:0000259" key="10">
    <source>
        <dbReference type="Pfam" id="PF23122"/>
    </source>
</evidence>
<dbReference type="GO" id="GO:0005886">
    <property type="term" value="C:plasma membrane"/>
    <property type="evidence" value="ECO:0007669"/>
    <property type="project" value="TreeGrafter"/>
</dbReference>
<keyword evidence="6 8" id="KW-0472">Membrane</keyword>
<reference evidence="11" key="1">
    <citation type="submission" date="2023-02" db="EMBL/GenBank/DDBJ databases">
        <title>Identification and recombinant expression of a fungal hydrolase from Papiliotrema laurentii that hydrolyzes apple cutin and clears colloidal polyester polyurethane.</title>
        <authorList>
            <consortium name="DOE Joint Genome Institute"/>
            <person name="Roman V.A."/>
            <person name="Bojanowski C."/>
            <person name="Crable B.R."/>
            <person name="Wagner D.N."/>
            <person name="Hung C.S."/>
            <person name="Nadeau L.J."/>
            <person name="Schratz L."/>
            <person name="Haridas S."/>
            <person name="Pangilinan J."/>
            <person name="Lipzen A."/>
            <person name="Na H."/>
            <person name="Yan M."/>
            <person name="Ng V."/>
            <person name="Grigoriev I.V."/>
            <person name="Spatafora J.W."/>
            <person name="Barlow D."/>
            <person name="Biffinger J."/>
            <person name="Kelley-Loughnane N."/>
            <person name="Varaljay V.A."/>
            <person name="Crookes-Goodson W.J."/>
        </authorList>
    </citation>
    <scope>NUCLEOTIDE SEQUENCE</scope>
    <source>
        <strain evidence="11">5307AH</strain>
    </source>
</reference>
<keyword evidence="12" id="KW-1185">Reference proteome</keyword>
<evidence type="ECO:0000256" key="3">
    <source>
        <dbReference type="ARBA" id="ARBA00022692"/>
    </source>
</evidence>
<comment type="subcellular location">
    <subcellularLocation>
        <location evidence="1">Membrane</location>
        <topology evidence="1">Single-pass type I membrane protein</topology>
    </subcellularLocation>
</comment>
<dbReference type="Pfam" id="PF13517">
    <property type="entry name" value="FG-GAP_3"/>
    <property type="match status" value="2"/>
</dbReference>
<dbReference type="InterPro" id="IPR024881">
    <property type="entry name" value="Tip"/>
</dbReference>
<feature type="transmembrane region" description="Helical" evidence="8">
    <location>
        <begin position="661"/>
        <end position="683"/>
    </location>
</feature>
<accession>A0AAD9D1F3</accession>
<evidence type="ECO:0000256" key="7">
    <source>
        <dbReference type="ARBA" id="ARBA00023180"/>
    </source>
</evidence>
<evidence type="ECO:0000256" key="4">
    <source>
        <dbReference type="ARBA" id="ARBA00022729"/>
    </source>
</evidence>
<evidence type="ECO:0000256" key="5">
    <source>
        <dbReference type="ARBA" id="ARBA00022989"/>
    </source>
</evidence>
<dbReference type="PANTHER" id="PTHR13412:SF0">
    <property type="entry name" value="T-CELL IMMUNOMODULATORY PROTEIN"/>
    <property type="match status" value="1"/>
</dbReference>
<dbReference type="SUPFAM" id="SSF69318">
    <property type="entry name" value="Integrin alpha N-terminal domain"/>
    <property type="match status" value="1"/>
</dbReference>
<evidence type="ECO:0000256" key="1">
    <source>
        <dbReference type="ARBA" id="ARBA00004479"/>
    </source>
</evidence>
<organism evidence="11 12">
    <name type="scientific">Papiliotrema laurentii</name>
    <name type="common">Cryptococcus laurentii</name>
    <dbReference type="NCBI Taxonomy" id="5418"/>
    <lineage>
        <taxon>Eukaryota</taxon>
        <taxon>Fungi</taxon>
        <taxon>Dikarya</taxon>
        <taxon>Basidiomycota</taxon>
        <taxon>Agaricomycotina</taxon>
        <taxon>Tremellomycetes</taxon>
        <taxon>Tremellales</taxon>
        <taxon>Rhynchogastremaceae</taxon>
        <taxon>Papiliotrema</taxon>
    </lineage>
</organism>
<dbReference type="Proteomes" id="UP001182556">
    <property type="component" value="Unassembled WGS sequence"/>
</dbReference>
<sequence length="707" mass="76900">MRLIGTLFFGLVLLRSQAVDALWPFQQKRFTQEALIDAGPLGVNASGRVAAVGDWDGDQNIDLFTLSEDRKTITVQQWSRDTFSYKATHEVSLQSPVTNIVPGDYDHDGRLDLLVMYEQGDKGGWWGGSEEKTGMTVYFGGGPHGSFREDPWELTTAGAAQPIVFDADGTLRPSLLGYLPSSDDEESSPLRVWQHTGSGFSLHTPRLSPIEQVCELASSHSSAFIDIDGDCLPDLVLHCASPKSTRQYIQIWLNKGQDGYVLERTFDLPKGSGPLSFADMDRDGTIDIIFPTCARQSNSAGTGSDCSINIAYNRQVPICSGLNSETTNNGAAEQGKLSCRGWGELCVSDPDFSFSFDQGDDAFVTIPFSTLFSSTDSEPGILLHAPGDSAIPLPIRPGDYNVDGFPDLLITISNSSARHSSGVFGGSAGTQVRVIENIACRKGIAGCEGNQKRGFRVKRGKGWEVLDHLTDVTGASWIDLDDDGSLDVLVQRSGEQDEGKVTFVQNNFYHDAFFLKAQVLNGACDGDCQSTTDGKKYKALGVSYSGATYKFTVLDTLGRRVAQQSAQLPQTGYHALGTPYSFIGLGRTNNYVERLTIGASLHPPNHITDIESIVPNSQIIINPPFPPALTVPDGEAETPESPVKARSLEWHSELFLHPGDWIPWVGAAVVGTVLVLVFVVVGLNEKEKREDEKERQRALHAINFQAL</sequence>
<feature type="signal peptide" evidence="9">
    <location>
        <begin position="1"/>
        <end position="21"/>
    </location>
</feature>
<evidence type="ECO:0000256" key="6">
    <source>
        <dbReference type="ARBA" id="ARBA00023136"/>
    </source>
</evidence>
<dbReference type="InterPro" id="IPR013517">
    <property type="entry name" value="FG-GAP"/>
</dbReference>
<feature type="domain" description="T-cell immunomodulatory protein TIP C2" evidence="10">
    <location>
        <begin position="540"/>
        <end position="624"/>
    </location>
</feature>